<sequence length="343" mass="40610">MSFATNAVVSKAKSMYGGRLSKEDYDELLRRKSVADITFYLKHQTAYSEVLSDVHEATIHRGQLENLLHRHVFDKGMRLVHFAGNENRNFYRCDVITKEIDFILERVRMLNSELYEGFLSDVPMYLNQYTSFELADLEKVHTFGELLQLLRKTPYYNLLAPFQPQKGEAIDYTSCEHVLQSYYFDHLREVINQSFKSKTRKQLLTIVDTQIELMNITKIYRYRKFFQEDLDVIRGSLMKCSRMSEQFLEQLMAAPTMDAFKRLLADGPFHLYMDDSDFAFIEYYADTIRYNACRRYMRFSNEAPLVYYTFIALLQFEVENLINIIEGIRYGVPPENIEKMLIY</sequence>
<dbReference type="InterPro" id="IPR050873">
    <property type="entry name" value="V-ATPase_V0D/AC39_subunit"/>
</dbReference>
<dbReference type="SUPFAM" id="SSF103486">
    <property type="entry name" value="V-type ATP synthase subunit C"/>
    <property type="match status" value="1"/>
</dbReference>
<dbReference type="InterPro" id="IPR036079">
    <property type="entry name" value="ATPase_csu/dsu_sf"/>
</dbReference>
<dbReference type="InterPro" id="IPR044911">
    <property type="entry name" value="V-type_ATPase_csu/dsu_dom_3"/>
</dbReference>
<dbReference type="Proteomes" id="UP000434036">
    <property type="component" value="Unassembled WGS sequence"/>
</dbReference>
<dbReference type="PANTHER" id="PTHR38682:SF1">
    <property type="entry name" value="V-TYPE ATP SYNTHASE SUBUNIT C"/>
    <property type="match status" value="1"/>
</dbReference>
<organism evidence="3 4">
    <name type="scientific">Copranaerobaculum intestinale</name>
    <dbReference type="NCBI Taxonomy" id="2692629"/>
    <lineage>
        <taxon>Bacteria</taxon>
        <taxon>Bacillati</taxon>
        <taxon>Bacillota</taxon>
        <taxon>Erysipelotrichia</taxon>
        <taxon>Erysipelotrichales</taxon>
        <taxon>Erysipelotrichaceae</taxon>
        <taxon>Copranaerobaculum</taxon>
    </lineage>
</organism>
<evidence type="ECO:0000313" key="3">
    <source>
        <dbReference type="EMBL" id="MXQ73318.1"/>
    </source>
</evidence>
<name>A0A6N8U543_9FIRM</name>
<keyword evidence="1" id="KW-0813">Transport</keyword>
<keyword evidence="4" id="KW-1185">Reference proteome</keyword>
<reference evidence="3 4" key="2">
    <citation type="submission" date="2020-01" db="EMBL/GenBank/DDBJ databases">
        <title>Clostridiaceae sp. nov. isolated from the gut of human by culturomics.</title>
        <authorList>
            <person name="Chang Y."/>
        </authorList>
    </citation>
    <scope>NUCLEOTIDE SEQUENCE [LARGE SCALE GENOMIC DNA]</scope>
    <source>
        <strain evidence="3 4">DONG20-135</strain>
    </source>
</reference>
<dbReference type="Pfam" id="PF01992">
    <property type="entry name" value="vATP-synt_AC39"/>
    <property type="match status" value="1"/>
</dbReference>
<evidence type="ECO:0000256" key="1">
    <source>
        <dbReference type="ARBA" id="ARBA00022448"/>
    </source>
</evidence>
<dbReference type="RefSeq" id="WP_160624778.1">
    <property type="nucleotide sequence ID" value="NZ_WUUQ01000002.1"/>
</dbReference>
<gene>
    <name evidence="3" type="ORF">GSF08_05130</name>
</gene>
<dbReference type="AlphaFoldDB" id="A0A6N8U543"/>
<dbReference type="PANTHER" id="PTHR38682">
    <property type="entry name" value="V-TYPE ATP SYNTHASE SUBUNIT C"/>
    <property type="match status" value="1"/>
</dbReference>
<protein>
    <recommendedName>
        <fullName evidence="5">V/A-type H+-transporting ATPase subunit C</fullName>
    </recommendedName>
</protein>
<evidence type="ECO:0000313" key="4">
    <source>
        <dbReference type="Proteomes" id="UP000434036"/>
    </source>
</evidence>
<evidence type="ECO:0008006" key="5">
    <source>
        <dbReference type="Google" id="ProtNLM"/>
    </source>
</evidence>
<evidence type="ECO:0000256" key="2">
    <source>
        <dbReference type="ARBA" id="ARBA00023065"/>
    </source>
</evidence>
<dbReference type="GO" id="GO:0046961">
    <property type="term" value="F:proton-transporting ATPase activity, rotational mechanism"/>
    <property type="evidence" value="ECO:0007669"/>
    <property type="project" value="InterPro"/>
</dbReference>
<dbReference type="Gene3D" id="1.10.132.50">
    <property type="entry name" value="ATP synthase (C/AC39) subunit, domain 3"/>
    <property type="match status" value="3"/>
</dbReference>
<accession>A0A6N8U543</accession>
<reference evidence="3 4" key="1">
    <citation type="submission" date="2019-12" db="EMBL/GenBank/DDBJ databases">
        <authorList>
            <person name="Yang R."/>
        </authorList>
    </citation>
    <scope>NUCLEOTIDE SEQUENCE [LARGE SCALE GENOMIC DNA]</scope>
    <source>
        <strain evidence="3 4">DONG20-135</strain>
    </source>
</reference>
<proteinExistence type="predicted"/>
<dbReference type="InterPro" id="IPR002843">
    <property type="entry name" value="ATPase_V0-cplx_csu/dsu"/>
</dbReference>
<keyword evidence="2" id="KW-0406">Ion transport</keyword>
<comment type="caution">
    <text evidence="3">The sequence shown here is derived from an EMBL/GenBank/DDBJ whole genome shotgun (WGS) entry which is preliminary data.</text>
</comment>
<dbReference type="EMBL" id="WUUQ01000002">
    <property type="protein sequence ID" value="MXQ73318.1"/>
    <property type="molecule type" value="Genomic_DNA"/>
</dbReference>